<dbReference type="InterPro" id="IPR058240">
    <property type="entry name" value="rSAM_sf"/>
</dbReference>
<keyword evidence="3" id="KW-0963">Cytoplasm</keyword>
<dbReference type="PANTHER" id="PTHR43837:SF1">
    <property type="entry name" value="RIBOSOMAL PROTEIN US12 METHYLTHIOTRANSFERASE RIMO"/>
    <property type="match status" value="1"/>
</dbReference>
<dbReference type="InterPro" id="IPR005839">
    <property type="entry name" value="Methylthiotransferase"/>
</dbReference>
<keyword evidence="7" id="KW-0411">Iron-sulfur</keyword>
<evidence type="ECO:0000259" key="9">
    <source>
        <dbReference type="PROSITE" id="PS51918"/>
    </source>
</evidence>
<dbReference type="PANTHER" id="PTHR43837">
    <property type="entry name" value="RIBOSOMAL PROTEIN S12 METHYLTHIOTRANSFERASE RIMO"/>
    <property type="match status" value="1"/>
</dbReference>
<name>A0A6J7TVC4_9ZZZZ</name>
<protein>
    <submittedName>
        <fullName evidence="10">Unannotated protein</fullName>
    </submittedName>
</protein>
<keyword evidence="4" id="KW-0949">S-adenosyl-L-methionine</keyword>
<evidence type="ECO:0000256" key="6">
    <source>
        <dbReference type="ARBA" id="ARBA00023004"/>
    </source>
</evidence>
<dbReference type="Gene3D" id="3.40.50.12160">
    <property type="entry name" value="Methylthiotransferase, N-terminal domain"/>
    <property type="match status" value="1"/>
</dbReference>
<dbReference type="GO" id="GO:0005829">
    <property type="term" value="C:cytosol"/>
    <property type="evidence" value="ECO:0007669"/>
    <property type="project" value="TreeGrafter"/>
</dbReference>
<organism evidence="10">
    <name type="scientific">freshwater metagenome</name>
    <dbReference type="NCBI Taxonomy" id="449393"/>
    <lineage>
        <taxon>unclassified sequences</taxon>
        <taxon>metagenomes</taxon>
        <taxon>ecological metagenomes</taxon>
    </lineage>
</organism>
<evidence type="ECO:0000256" key="2">
    <source>
        <dbReference type="ARBA" id="ARBA00022485"/>
    </source>
</evidence>
<dbReference type="InterPro" id="IPR007197">
    <property type="entry name" value="rSAM"/>
</dbReference>
<keyword evidence="6" id="KW-0408">Iron</keyword>
<dbReference type="InterPro" id="IPR005840">
    <property type="entry name" value="Ribosomal_uS12_MeSTrfase_RimO"/>
</dbReference>
<dbReference type="Gene3D" id="2.40.50.140">
    <property type="entry name" value="Nucleic acid-binding proteins"/>
    <property type="match status" value="1"/>
</dbReference>
<dbReference type="InterPro" id="IPR012340">
    <property type="entry name" value="NA-bd_OB-fold"/>
</dbReference>
<evidence type="ECO:0000256" key="4">
    <source>
        <dbReference type="ARBA" id="ARBA00022691"/>
    </source>
</evidence>
<dbReference type="Gene3D" id="3.80.30.20">
    <property type="entry name" value="tm_1862 like domain"/>
    <property type="match status" value="1"/>
</dbReference>
<dbReference type="PROSITE" id="PS51449">
    <property type="entry name" value="MTTASE_N"/>
    <property type="match status" value="1"/>
</dbReference>
<dbReference type="InterPro" id="IPR023404">
    <property type="entry name" value="rSAM_horseshoe"/>
</dbReference>
<keyword evidence="5" id="KW-0479">Metal-binding</keyword>
<dbReference type="AlphaFoldDB" id="A0A6J7TVC4"/>
<gene>
    <name evidence="10" type="ORF">UFOPK4293_01651</name>
</gene>
<dbReference type="SUPFAM" id="SSF102114">
    <property type="entry name" value="Radical SAM enzymes"/>
    <property type="match status" value="1"/>
</dbReference>
<evidence type="ECO:0000259" key="8">
    <source>
        <dbReference type="PROSITE" id="PS51449"/>
    </source>
</evidence>
<dbReference type="InterPro" id="IPR038135">
    <property type="entry name" value="Methylthiotransferase_N_sf"/>
</dbReference>
<proteinExistence type="predicted"/>
<dbReference type="SFLD" id="SFLDG01082">
    <property type="entry name" value="B12-binding_domain_containing"/>
    <property type="match status" value="1"/>
</dbReference>
<dbReference type="InterPro" id="IPR013848">
    <property type="entry name" value="Methylthiotransferase_N"/>
</dbReference>
<dbReference type="InterPro" id="IPR002792">
    <property type="entry name" value="TRAM_dom"/>
</dbReference>
<feature type="domain" description="MTTase N-terminal" evidence="8">
    <location>
        <begin position="1"/>
        <end position="59"/>
    </location>
</feature>
<accession>A0A6J7TVC4</accession>
<dbReference type="Pfam" id="PF18693">
    <property type="entry name" value="TRAM_2"/>
    <property type="match status" value="1"/>
</dbReference>
<dbReference type="GO" id="GO:0006400">
    <property type="term" value="P:tRNA modification"/>
    <property type="evidence" value="ECO:0007669"/>
    <property type="project" value="InterPro"/>
</dbReference>
<reference evidence="10" key="1">
    <citation type="submission" date="2020-05" db="EMBL/GenBank/DDBJ databases">
        <authorList>
            <person name="Chiriac C."/>
            <person name="Salcher M."/>
            <person name="Ghai R."/>
            <person name="Kavagutti S V."/>
        </authorList>
    </citation>
    <scope>NUCLEOTIDE SEQUENCE</scope>
</reference>
<dbReference type="InterPro" id="IPR006638">
    <property type="entry name" value="Elp3/MiaA/NifB-like_rSAM"/>
</dbReference>
<evidence type="ECO:0000256" key="7">
    <source>
        <dbReference type="ARBA" id="ARBA00023014"/>
    </source>
</evidence>
<dbReference type="NCBIfam" id="TIGR00089">
    <property type="entry name" value="MiaB/RimO family radical SAM methylthiotransferase"/>
    <property type="match status" value="1"/>
</dbReference>
<dbReference type="GO" id="GO:0046872">
    <property type="term" value="F:metal ion binding"/>
    <property type="evidence" value="ECO:0007669"/>
    <property type="project" value="UniProtKB-KW"/>
</dbReference>
<dbReference type="Pfam" id="PF04055">
    <property type="entry name" value="Radical_SAM"/>
    <property type="match status" value="1"/>
</dbReference>
<dbReference type="CDD" id="cd01335">
    <property type="entry name" value="Radical_SAM"/>
    <property type="match status" value="1"/>
</dbReference>
<evidence type="ECO:0000313" key="10">
    <source>
        <dbReference type="EMBL" id="CAB5057581.1"/>
    </source>
</evidence>
<feature type="domain" description="Radical SAM core" evidence="9">
    <location>
        <begin position="70"/>
        <end position="296"/>
    </location>
</feature>
<sequence>MLSLDDTRKRSSRLIVTGCMAERYGDELAEALPEADQVAGFGVPLQLGRKPIAVTGEVSKFDLLNLPRPKSNSPWAYVKIAEGCDRSCGFCAIPSFRGPQRSRDVASILTEVEQLEVREVVLIAQDLASYGKDRPDELGAGSIVQLVRDVAAMADWVRLLYLYPSDLSDELIDAILDTGVPYFDLSLQHASKEHLRRMKRWGDGPRFLERIARIRELSPDAAFRSNFIVGYPGETEEDHDQLLSFVRNAQLDWCGFFAFSPEDGTHALTLPNRVEESLMNERLAELRELQDNISAERRDLLLGETIEVLVDEPGIARSFREAPEIDGVVQVPEHLEVGRFHTVVVEQVFGPDLIAVEVAGN</sequence>
<dbReference type="SFLD" id="SFLDS00029">
    <property type="entry name" value="Radical_SAM"/>
    <property type="match status" value="1"/>
</dbReference>
<dbReference type="GO" id="GO:0035599">
    <property type="term" value="F:aspartic acid methylthiotransferase activity"/>
    <property type="evidence" value="ECO:0007669"/>
    <property type="project" value="TreeGrafter"/>
</dbReference>
<dbReference type="PROSITE" id="PS51918">
    <property type="entry name" value="RADICAL_SAM"/>
    <property type="match status" value="1"/>
</dbReference>
<evidence type="ECO:0000256" key="5">
    <source>
        <dbReference type="ARBA" id="ARBA00022723"/>
    </source>
</evidence>
<dbReference type="FunFam" id="3.80.30.20:FF:000001">
    <property type="entry name" value="tRNA-2-methylthio-N(6)-dimethylallyladenosine synthase 2"/>
    <property type="match status" value="1"/>
</dbReference>
<dbReference type="SMART" id="SM00729">
    <property type="entry name" value="Elp3"/>
    <property type="match status" value="1"/>
</dbReference>
<keyword evidence="2" id="KW-0004">4Fe-4S</keyword>
<comment type="cofactor">
    <cofactor evidence="1">
        <name>[4Fe-4S] cluster</name>
        <dbReference type="ChEBI" id="CHEBI:49883"/>
    </cofactor>
</comment>
<dbReference type="EMBL" id="CAFBQH010000159">
    <property type="protein sequence ID" value="CAB5057581.1"/>
    <property type="molecule type" value="Genomic_DNA"/>
</dbReference>
<evidence type="ECO:0000256" key="3">
    <source>
        <dbReference type="ARBA" id="ARBA00022490"/>
    </source>
</evidence>
<evidence type="ECO:0000256" key="1">
    <source>
        <dbReference type="ARBA" id="ARBA00001966"/>
    </source>
</evidence>
<dbReference type="GO" id="GO:0051539">
    <property type="term" value="F:4 iron, 4 sulfur cluster binding"/>
    <property type="evidence" value="ECO:0007669"/>
    <property type="project" value="UniProtKB-KW"/>
</dbReference>